<dbReference type="RefSeq" id="WP_109721577.1">
    <property type="nucleotide sequence ID" value="NZ_QEQK01000020.1"/>
</dbReference>
<dbReference type="NCBIfam" id="TIGR01682">
    <property type="entry name" value="moaD"/>
    <property type="match status" value="1"/>
</dbReference>
<evidence type="ECO:0000313" key="4">
    <source>
        <dbReference type="EMBL" id="PWN54656.1"/>
    </source>
</evidence>
<dbReference type="EMBL" id="QEQK01000020">
    <property type="protein sequence ID" value="PWN54656.1"/>
    <property type="molecule type" value="Genomic_DNA"/>
</dbReference>
<protein>
    <recommendedName>
        <fullName evidence="3">Molybdopterin synthase sulfur carrier subunit</fullName>
    </recommendedName>
</protein>
<dbReference type="SUPFAM" id="SSF54285">
    <property type="entry name" value="MoaD/ThiS"/>
    <property type="match status" value="1"/>
</dbReference>
<dbReference type="InterPro" id="IPR012675">
    <property type="entry name" value="Beta-grasp_dom_sf"/>
</dbReference>
<comment type="caution">
    <text evidence="4">The sequence shown here is derived from an EMBL/GenBank/DDBJ whole genome shotgun (WGS) entry which is preliminary data.</text>
</comment>
<dbReference type="PANTHER" id="PTHR33359">
    <property type="entry name" value="MOLYBDOPTERIN SYNTHASE SULFUR CARRIER SUBUNIT"/>
    <property type="match status" value="1"/>
</dbReference>
<dbReference type="Pfam" id="PF02597">
    <property type="entry name" value="ThiS"/>
    <property type="match status" value="1"/>
</dbReference>
<dbReference type="InterPro" id="IPR016155">
    <property type="entry name" value="Mopterin_synth/thiamin_S_b"/>
</dbReference>
<keyword evidence="5" id="KW-1185">Reference proteome</keyword>
<proteinExistence type="inferred from homology"/>
<sequence length="79" mass="9013">MIRVLYFAALADQAGRHEEWLTPEPSDTAQQLYERLAQQRGLRLSRRQLRVAINEQFADWSDVLRAGDQVAFLPPMSGG</sequence>
<dbReference type="OrthoDB" id="9801945at2"/>
<comment type="similarity">
    <text evidence="2">Belongs to the MoaD family.</text>
</comment>
<dbReference type="PANTHER" id="PTHR33359:SF1">
    <property type="entry name" value="MOLYBDOPTERIN SYNTHASE SULFUR CARRIER SUBUNIT"/>
    <property type="match status" value="1"/>
</dbReference>
<dbReference type="Gene3D" id="3.10.20.30">
    <property type="match status" value="1"/>
</dbReference>
<evidence type="ECO:0000256" key="2">
    <source>
        <dbReference type="ARBA" id="ARBA00024200"/>
    </source>
</evidence>
<dbReference type="GO" id="GO:1990133">
    <property type="term" value="C:molybdopterin adenylyltransferase complex"/>
    <property type="evidence" value="ECO:0007669"/>
    <property type="project" value="TreeGrafter"/>
</dbReference>
<reference evidence="4 5" key="1">
    <citation type="submission" date="2018-05" db="EMBL/GenBank/DDBJ databases">
        <title>Abyssibacter profundi OUC007T gen. nov., sp. nov, a marine bacterium isolated from seawater of the Mariana Trench.</title>
        <authorList>
            <person name="Zhou S."/>
        </authorList>
    </citation>
    <scope>NUCLEOTIDE SEQUENCE [LARGE SCALE GENOMIC DNA]</scope>
    <source>
        <strain evidence="4 5">OUC007</strain>
    </source>
</reference>
<dbReference type="AlphaFoldDB" id="A0A383XPV2"/>
<dbReference type="InterPro" id="IPR044672">
    <property type="entry name" value="MOCS2A"/>
</dbReference>
<name>A0A383XPV2_9GAMM</name>
<dbReference type="InterPro" id="IPR003749">
    <property type="entry name" value="ThiS/MoaD-like"/>
</dbReference>
<dbReference type="UniPathway" id="UPA00344"/>
<keyword evidence="1" id="KW-0547">Nucleotide-binding</keyword>
<dbReference type="GO" id="GO:0000166">
    <property type="term" value="F:nucleotide binding"/>
    <property type="evidence" value="ECO:0007669"/>
    <property type="project" value="UniProtKB-KW"/>
</dbReference>
<dbReference type="CDD" id="cd00754">
    <property type="entry name" value="Ubl_MoaD"/>
    <property type="match status" value="1"/>
</dbReference>
<evidence type="ECO:0000313" key="5">
    <source>
        <dbReference type="Proteomes" id="UP000251800"/>
    </source>
</evidence>
<dbReference type="Proteomes" id="UP000251800">
    <property type="component" value="Unassembled WGS sequence"/>
</dbReference>
<gene>
    <name evidence="4" type="primary">moaD</name>
    <name evidence="4" type="ORF">DEH80_16240</name>
</gene>
<accession>A0A383XPV2</accession>
<evidence type="ECO:0000256" key="1">
    <source>
        <dbReference type="ARBA" id="ARBA00022741"/>
    </source>
</evidence>
<dbReference type="GO" id="GO:0006777">
    <property type="term" value="P:Mo-molybdopterin cofactor biosynthetic process"/>
    <property type="evidence" value="ECO:0007669"/>
    <property type="project" value="InterPro"/>
</dbReference>
<evidence type="ECO:0000256" key="3">
    <source>
        <dbReference type="ARBA" id="ARBA00024247"/>
    </source>
</evidence>
<organism evidence="4 5">
    <name type="scientific">Abyssibacter profundi</name>
    <dbReference type="NCBI Taxonomy" id="2182787"/>
    <lineage>
        <taxon>Bacteria</taxon>
        <taxon>Pseudomonadati</taxon>
        <taxon>Pseudomonadota</taxon>
        <taxon>Gammaproteobacteria</taxon>
        <taxon>Chromatiales</taxon>
        <taxon>Oceanococcaceae</taxon>
        <taxon>Abyssibacter</taxon>
    </lineage>
</organism>